<keyword evidence="4" id="KW-0325">Glycoprotein</keyword>
<reference evidence="9" key="1">
    <citation type="submission" date="2025-08" db="UniProtKB">
        <authorList>
            <consortium name="RefSeq"/>
        </authorList>
    </citation>
    <scope>IDENTIFICATION</scope>
    <source>
        <tissue evidence="9">Spleen</tissue>
    </source>
</reference>
<dbReference type="Gene3D" id="2.60.120.920">
    <property type="match status" value="1"/>
</dbReference>
<dbReference type="SMART" id="SM00409">
    <property type="entry name" value="IG"/>
    <property type="match status" value="1"/>
</dbReference>
<dbReference type="InterPro" id="IPR003879">
    <property type="entry name" value="Butyrophylin_SPRY"/>
</dbReference>
<dbReference type="InterPro" id="IPR003877">
    <property type="entry name" value="SPRY_dom"/>
</dbReference>
<evidence type="ECO:0000259" key="7">
    <source>
        <dbReference type="PROSITE" id="PS50835"/>
    </source>
</evidence>
<keyword evidence="8" id="KW-1185">Reference proteome</keyword>
<evidence type="ECO:0000256" key="5">
    <source>
        <dbReference type="SAM" id="Phobius"/>
    </source>
</evidence>
<feature type="domain" description="B30.2/SPRY" evidence="6">
    <location>
        <begin position="231"/>
        <end position="424"/>
    </location>
</feature>
<dbReference type="SUPFAM" id="SSF48726">
    <property type="entry name" value="Immunoglobulin"/>
    <property type="match status" value="1"/>
</dbReference>
<dbReference type="InterPro" id="IPR001870">
    <property type="entry name" value="B30.2/SPRY"/>
</dbReference>
<evidence type="ECO:0000256" key="4">
    <source>
        <dbReference type="ARBA" id="ARBA00023180"/>
    </source>
</evidence>
<comment type="similarity">
    <text evidence="2">Belongs to the immunoglobulin superfamily. BTN/MOG family.</text>
</comment>
<dbReference type="CDD" id="cd15819">
    <property type="entry name" value="SPRY_PRY_BTN1_2"/>
    <property type="match status" value="1"/>
</dbReference>
<comment type="subcellular location">
    <subcellularLocation>
        <location evidence="1">Membrane</location>
        <topology evidence="1">Single-pass membrane protein</topology>
    </subcellularLocation>
</comment>
<feature type="transmembrane region" description="Helical" evidence="5">
    <location>
        <begin position="175"/>
        <end position="198"/>
    </location>
</feature>
<feature type="domain" description="Ig-like" evidence="7">
    <location>
        <begin position="45"/>
        <end position="144"/>
    </location>
</feature>
<dbReference type="CDD" id="cd05713">
    <property type="entry name" value="IgV_MOG_like"/>
    <property type="match status" value="1"/>
</dbReference>
<dbReference type="SMART" id="SM00406">
    <property type="entry name" value="IGv"/>
    <property type="match status" value="1"/>
</dbReference>
<dbReference type="Pfam" id="PF00622">
    <property type="entry name" value="SPRY"/>
    <property type="match status" value="1"/>
</dbReference>
<evidence type="ECO:0000256" key="3">
    <source>
        <dbReference type="ARBA" id="ARBA00023157"/>
    </source>
</evidence>
<organism evidence="8 9">
    <name type="scientific">Phascolarctos cinereus</name>
    <name type="common">Koala</name>
    <dbReference type="NCBI Taxonomy" id="38626"/>
    <lineage>
        <taxon>Eukaryota</taxon>
        <taxon>Metazoa</taxon>
        <taxon>Chordata</taxon>
        <taxon>Craniata</taxon>
        <taxon>Vertebrata</taxon>
        <taxon>Euteleostomi</taxon>
        <taxon>Mammalia</taxon>
        <taxon>Metatheria</taxon>
        <taxon>Diprotodontia</taxon>
        <taxon>Phascolarctidae</taxon>
        <taxon>Phascolarctos</taxon>
    </lineage>
</organism>
<dbReference type="InterPro" id="IPR013320">
    <property type="entry name" value="ConA-like_dom_sf"/>
</dbReference>
<sequence length="441" mass="50778">MNMAYFPDHSVLSGLVAVLFLQLIMRISAHFTVVAHAEPPLTMIGEDATLRCHLFPKKSAEQMEVRWFRSQFSPAVYVYKDGKERDEEQMEEYRGRTTFVRDNIRDGNVALKIHNVTAFENGRYHCYFQEGRSYEEAFMDLKVTKTVWVSTSMPSESPSEFLDPTTPVPEKVSTWMIILTVALPALGLFIAFSIYFMWKQHKRKKTLFIEKEIECEEKEREFDKKGQEHTGKERECNLTGWRRTQLHAADVTLDRNTAHPELYLSSDLRSVMRGDTRQDLPDNPERFDCRPCVLGRESFTSGRHYWEVEVADVMVWALGVCSENSERKGEALLIPQNGFWVIELFGGRYQALTSPDILLPLPEHLDRVGIFLDYEAGDVSFYNMIDRSHIYTCPRTSFSGPIRPFFRLGSDDNPLVICPAFTGAEGVTVPKSGLILYRKLH</sequence>
<dbReference type="GeneID" id="110194426"/>
<dbReference type="GO" id="GO:0016020">
    <property type="term" value="C:membrane"/>
    <property type="evidence" value="ECO:0007669"/>
    <property type="project" value="UniProtKB-SubCell"/>
</dbReference>
<dbReference type="SUPFAM" id="SSF49899">
    <property type="entry name" value="Concanavalin A-like lectins/glucanases"/>
    <property type="match status" value="1"/>
</dbReference>
<name>A0A6P5IV44_PHACI</name>
<gene>
    <name evidence="9" type="primary">LOC110194426</name>
</gene>
<dbReference type="InterPro" id="IPR043136">
    <property type="entry name" value="B30.2/SPRY_sf"/>
</dbReference>
<dbReference type="InterPro" id="IPR037958">
    <property type="entry name" value="SPRY/PRY_BTN1/2"/>
</dbReference>
<evidence type="ECO:0000313" key="8">
    <source>
        <dbReference type="Proteomes" id="UP000515140"/>
    </source>
</evidence>
<keyword evidence="5" id="KW-1133">Transmembrane helix</keyword>
<dbReference type="SMART" id="SM00589">
    <property type="entry name" value="PRY"/>
    <property type="match status" value="1"/>
</dbReference>
<dbReference type="SMART" id="SM00449">
    <property type="entry name" value="SPRY"/>
    <property type="match status" value="1"/>
</dbReference>
<proteinExistence type="inferred from homology"/>
<keyword evidence="5" id="KW-0472">Membrane</keyword>
<keyword evidence="3" id="KW-1015">Disulfide bond</keyword>
<dbReference type="RefSeq" id="XP_020822434.1">
    <property type="nucleotide sequence ID" value="XM_020966775.1"/>
</dbReference>
<dbReference type="InterPro" id="IPR013106">
    <property type="entry name" value="Ig_V-set"/>
</dbReference>
<dbReference type="Gene3D" id="2.60.40.10">
    <property type="entry name" value="Immunoglobulins"/>
    <property type="match status" value="1"/>
</dbReference>
<dbReference type="Pfam" id="PF07686">
    <property type="entry name" value="V-set"/>
    <property type="match status" value="1"/>
</dbReference>
<evidence type="ECO:0000256" key="2">
    <source>
        <dbReference type="ARBA" id="ARBA00007591"/>
    </source>
</evidence>
<dbReference type="PROSITE" id="PS50188">
    <property type="entry name" value="B302_SPRY"/>
    <property type="match status" value="1"/>
</dbReference>
<protein>
    <submittedName>
        <fullName evidence="9">Butyrophilin subfamily 2 member A2-like isoform X7</fullName>
    </submittedName>
</protein>
<dbReference type="InterPro" id="IPR013783">
    <property type="entry name" value="Ig-like_fold"/>
</dbReference>
<dbReference type="PRINTS" id="PR01407">
    <property type="entry name" value="BUTYPHLNCDUF"/>
</dbReference>
<dbReference type="Proteomes" id="UP000515140">
    <property type="component" value="Unplaced"/>
</dbReference>
<dbReference type="InterPro" id="IPR036179">
    <property type="entry name" value="Ig-like_dom_sf"/>
</dbReference>
<keyword evidence="5" id="KW-0812">Transmembrane</keyword>
<dbReference type="PANTHER" id="PTHR24103">
    <property type="entry name" value="E3 UBIQUITIN-PROTEIN LIGASE TRIM"/>
    <property type="match status" value="1"/>
</dbReference>
<dbReference type="FunFam" id="2.60.120.920:FF:000004">
    <property type="entry name" value="Butyrophilin subfamily 1 member A1"/>
    <property type="match status" value="1"/>
</dbReference>
<dbReference type="Pfam" id="PF13765">
    <property type="entry name" value="PRY"/>
    <property type="match status" value="1"/>
</dbReference>
<dbReference type="PROSITE" id="PS50835">
    <property type="entry name" value="IG_LIKE"/>
    <property type="match status" value="1"/>
</dbReference>
<evidence type="ECO:0000256" key="1">
    <source>
        <dbReference type="ARBA" id="ARBA00004167"/>
    </source>
</evidence>
<dbReference type="InterPro" id="IPR007110">
    <property type="entry name" value="Ig-like_dom"/>
</dbReference>
<dbReference type="InterPro" id="IPR050143">
    <property type="entry name" value="TRIM/RBCC"/>
</dbReference>
<dbReference type="FunFam" id="2.60.40.10:FF:000208">
    <property type="entry name" value="Butyrophilin subfamily 1 member A1"/>
    <property type="match status" value="1"/>
</dbReference>
<evidence type="ECO:0000313" key="9">
    <source>
        <dbReference type="RefSeq" id="XP_020822434.1"/>
    </source>
</evidence>
<dbReference type="InterPro" id="IPR006574">
    <property type="entry name" value="PRY"/>
</dbReference>
<dbReference type="AlphaFoldDB" id="A0A6P5IV44"/>
<evidence type="ECO:0000259" key="6">
    <source>
        <dbReference type="PROSITE" id="PS50188"/>
    </source>
</evidence>
<accession>A0A6P5IV44</accession>
<dbReference type="InterPro" id="IPR003599">
    <property type="entry name" value="Ig_sub"/>
</dbReference>